<dbReference type="EMBL" id="FNJM01000008">
    <property type="protein sequence ID" value="SDP57002.1"/>
    <property type="molecule type" value="Genomic_DNA"/>
</dbReference>
<keyword evidence="4" id="KW-1185">Reference proteome</keyword>
<organism evidence="3 4">
    <name type="scientific">Clostridium gasigenes</name>
    <dbReference type="NCBI Taxonomy" id="94869"/>
    <lineage>
        <taxon>Bacteria</taxon>
        <taxon>Bacillati</taxon>
        <taxon>Bacillota</taxon>
        <taxon>Clostridia</taxon>
        <taxon>Eubacteriales</taxon>
        <taxon>Clostridiaceae</taxon>
        <taxon>Clostridium</taxon>
    </lineage>
</organism>
<dbReference type="AlphaFoldDB" id="A0A1H0TSE1"/>
<evidence type="ECO:0000313" key="4">
    <source>
        <dbReference type="Proteomes" id="UP000198597"/>
    </source>
</evidence>
<feature type="domain" description="Flagellar hook-length control protein-like C-terminal" evidence="2">
    <location>
        <begin position="394"/>
        <end position="472"/>
    </location>
</feature>
<name>A0A1H0TSE1_9CLOT</name>
<dbReference type="RefSeq" id="WP_089970546.1">
    <property type="nucleotide sequence ID" value="NZ_FNJM01000008.1"/>
</dbReference>
<dbReference type="Proteomes" id="UP000198597">
    <property type="component" value="Unassembled WGS sequence"/>
</dbReference>
<dbReference type="Pfam" id="PF02120">
    <property type="entry name" value="Flg_hook"/>
    <property type="match status" value="1"/>
</dbReference>
<dbReference type="STRING" id="94869.SAMN04488529_10830"/>
<keyword evidence="3" id="KW-0966">Cell projection</keyword>
<gene>
    <name evidence="3" type="ORF">SAMN04488529_10830</name>
</gene>
<dbReference type="Gene3D" id="3.30.750.140">
    <property type="match status" value="1"/>
</dbReference>
<evidence type="ECO:0000256" key="1">
    <source>
        <dbReference type="SAM" id="MobiDB-lite"/>
    </source>
</evidence>
<feature type="region of interest" description="Disordered" evidence="1">
    <location>
        <begin position="38"/>
        <end position="59"/>
    </location>
</feature>
<dbReference type="InterPro" id="IPR021136">
    <property type="entry name" value="Flagellar_hook_control-like_C"/>
</dbReference>
<dbReference type="OrthoDB" id="1934566at2"/>
<protein>
    <submittedName>
        <fullName evidence="3">Flagellar hook-length control protein FliK</fullName>
    </submittedName>
</protein>
<evidence type="ECO:0000259" key="2">
    <source>
        <dbReference type="Pfam" id="PF02120"/>
    </source>
</evidence>
<feature type="compositionally biased region" description="Basic and acidic residues" evidence="1">
    <location>
        <begin position="40"/>
        <end position="59"/>
    </location>
</feature>
<evidence type="ECO:0000313" key="3">
    <source>
        <dbReference type="EMBL" id="SDP57002.1"/>
    </source>
</evidence>
<proteinExistence type="predicted"/>
<feature type="compositionally biased region" description="Polar residues" evidence="1">
    <location>
        <begin position="488"/>
        <end position="501"/>
    </location>
</feature>
<accession>A0A1H0TSE1</accession>
<dbReference type="CDD" id="cd17470">
    <property type="entry name" value="T3SS_Flik_C"/>
    <property type="match status" value="1"/>
</dbReference>
<reference evidence="3 4" key="1">
    <citation type="submission" date="2016-10" db="EMBL/GenBank/DDBJ databases">
        <authorList>
            <person name="de Groot N.N."/>
        </authorList>
    </citation>
    <scope>NUCLEOTIDE SEQUENCE [LARGE SCALE GENOMIC DNA]</scope>
    <source>
        <strain evidence="3 4">DSM 12272</strain>
    </source>
</reference>
<keyword evidence="3" id="KW-0282">Flagellum</keyword>
<dbReference type="InterPro" id="IPR038610">
    <property type="entry name" value="FliK-like_C_sf"/>
</dbReference>
<sequence>MIDNKFSLNIPTKEPTQNISKSNNVEKITTDNNFKKILNKKTEKPTNDENRSNNSLNKKEFINSNDVKVTEDSKVKETVKEVVEIISNEENFQGNKFEGQILEEVVALLNQILNSPEIKSLLPVKLEDPMLMQSSIAEVNNKEIPLLNNIDTQVDMEVIKNNNLTKEALNLTNTILETLNSKKIDGVLSTNQMQEFKTALEGLTENLFNKVDIVPKTITKQGIETKEIKVAKQNSTVDISMVNTIDNEAKSEVESIVTNIKTILGTEKIEDRSIVTKGFIDVKQSSNVDTSTDNTIESEVKSVLADLKATLDPKRFSEVKDNGVVDKSLLEVEELKTEVSKEDKLLAKILGGNENAGLNNQNTLINRLNVKSNEVIKEPMVVSKETIDTDIIKNVKFMMKNAVAELKVKIYPKELGEMTIKLLSEEGILKADIKAISKETYNLLNSNLNEIKKSLEQQNIKIHEVNIGLYSDDPTYHGGESSQDELFKNNQNKQGRNSSKESGFFTEDLQEDEKLYDDSSVNLLV</sequence>
<feature type="region of interest" description="Disordered" evidence="1">
    <location>
        <begin position="478"/>
        <end position="503"/>
    </location>
</feature>
<keyword evidence="3" id="KW-0969">Cilium</keyword>